<gene>
    <name evidence="1" type="ORF">K7472_18865</name>
</gene>
<sequence>MRRDRDEFDGLIGHLLSTLAVLRGTEALLSVMEDTREQEYLLALVGRHAEDASATARLLLARMQAGRGGEEWWRT</sequence>
<accession>A0ABS7QX13</accession>
<evidence type="ECO:0000313" key="2">
    <source>
        <dbReference type="Proteomes" id="UP001198565"/>
    </source>
</evidence>
<comment type="caution">
    <text evidence="1">The sequence shown here is derived from an EMBL/GenBank/DDBJ whole genome shotgun (WGS) entry which is preliminary data.</text>
</comment>
<dbReference type="Proteomes" id="UP001198565">
    <property type="component" value="Unassembled WGS sequence"/>
</dbReference>
<evidence type="ECO:0000313" key="1">
    <source>
        <dbReference type="EMBL" id="MBY8886905.1"/>
    </source>
</evidence>
<reference evidence="1 2" key="1">
    <citation type="submission" date="2021-08" db="EMBL/GenBank/DDBJ databases">
        <title>Streptomyces sp. PTM05 isolated from lichen.</title>
        <authorList>
            <person name="Somphong A."/>
            <person name="Phongsopitanun W."/>
            <person name="Tanasupawat S."/>
        </authorList>
    </citation>
    <scope>NUCLEOTIDE SEQUENCE [LARGE SCALE GENOMIC DNA]</scope>
    <source>
        <strain evidence="1 2">Ptm05</strain>
    </source>
</reference>
<keyword evidence="2" id="KW-1185">Reference proteome</keyword>
<proteinExistence type="predicted"/>
<name>A0ABS7QX13_9ACTN</name>
<dbReference type="RefSeq" id="WP_222979579.1">
    <property type="nucleotide sequence ID" value="NZ_JAINVZ010000012.1"/>
</dbReference>
<organism evidence="1 2">
    <name type="scientific">Streptantibioticus parmotrematis</name>
    <dbReference type="NCBI Taxonomy" id="2873249"/>
    <lineage>
        <taxon>Bacteria</taxon>
        <taxon>Bacillati</taxon>
        <taxon>Actinomycetota</taxon>
        <taxon>Actinomycetes</taxon>
        <taxon>Kitasatosporales</taxon>
        <taxon>Streptomycetaceae</taxon>
        <taxon>Streptantibioticus</taxon>
    </lineage>
</organism>
<protein>
    <submittedName>
        <fullName evidence="1">Uncharacterized protein</fullName>
    </submittedName>
</protein>
<dbReference type="EMBL" id="JAINVZ010000012">
    <property type="protein sequence ID" value="MBY8886905.1"/>
    <property type="molecule type" value="Genomic_DNA"/>
</dbReference>